<protein>
    <recommendedName>
        <fullName evidence="2">Ig-like domain-containing protein</fullName>
    </recommendedName>
</protein>
<dbReference type="OrthoDB" id="1652165at2"/>
<dbReference type="Pfam" id="PF22352">
    <property type="entry name" value="K319L-like_PKD"/>
    <property type="match status" value="1"/>
</dbReference>
<dbReference type="EMBL" id="SGXE01000002">
    <property type="protein sequence ID" value="RZS93494.1"/>
    <property type="molecule type" value="Genomic_DNA"/>
</dbReference>
<proteinExistence type="predicted"/>
<dbReference type="InterPro" id="IPR013783">
    <property type="entry name" value="Ig-like_fold"/>
</dbReference>
<accession>A0A4Q7P1B3</accession>
<dbReference type="Gene3D" id="2.60.40.10">
    <property type="entry name" value="Immunoglobulins"/>
    <property type="match status" value="1"/>
</dbReference>
<evidence type="ECO:0000256" key="1">
    <source>
        <dbReference type="SAM" id="SignalP"/>
    </source>
</evidence>
<keyword evidence="4" id="KW-1185">Reference proteome</keyword>
<dbReference type="InterPro" id="IPR044023">
    <property type="entry name" value="Ig_7"/>
</dbReference>
<name>A0A4Q7P1B3_9FLAO</name>
<evidence type="ECO:0000313" key="4">
    <source>
        <dbReference type="Proteomes" id="UP000292262"/>
    </source>
</evidence>
<feature type="chain" id="PRO_5020868371" description="Ig-like domain-containing protein" evidence="1">
    <location>
        <begin position="19"/>
        <end position="360"/>
    </location>
</feature>
<reference evidence="3 4" key="1">
    <citation type="submission" date="2019-02" db="EMBL/GenBank/DDBJ databases">
        <title>Genomic Encyclopedia of Type Strains, Phase IV (KMG-IV): sequencing the most valuable type-strain genomes for metagenomic binning, comparative biology and taxonomic classification.</title>
        <authorList>
            <person name="Goeker M."/>
        </authorList>
    </citation>
    <scope>NUCLEOTIDE SEQUENCE [LARGE SCALE GENOMIC DNA]</scope>
    <source>
        <strain evidence="3 4">DSM 17196</strain>
    </source>
</reference>
<gene>
    <name evidence="3" type="ORF">EV197_2073</name>
</gene>
<organism evidence="3 4">
    <name type="scientific">Aquimarina brevivitae</name>
    <dbReference type="NCBI Taxonomy" id="323412"/>
    <lineage>
        <taxon>Bacteria</taxon>
        <taxon>Pseudomonadati</taxon>
        <taxon>Bacteroidota</taxon>
        <taxon>Flavobacteriia</taxon>
        <taxon>Flavobacteriales</taxon>
        <taxon>Flavobacteriaceae</taxon>
        <taxon>Aquimarina</taxon>
    </lineage>
</organism>
<dbReference type="Pfam" id="PF19081">
    <property type="entry name" value="Ig_7"/>
    <property type="match status" value="1"/>
</dbReference>
<comment type="caution">
    <text evidence="3">The sequence shown here is derived from an EMBL/GenBank/DDBJ whole genome shotgun (WGS) entry which is preliminary data.</text>
</comment>
<dbReference type="AlphaFoldDB" id="A0A4Q7P1B3"/>
<dbReference type="RefSeq" id="WP_130286622.1">
    <property type="nucleotide sequence ID" value="NZ_SGXE01000002.1"/>
</dbReference>
<feature type="domain" description="Ig-like" evidence="2">
    <location>
        <begin position="264"/>
        <end position="340"/>
    </location>
</feature>
<evidence type="ECO:0000259" key="2">
    <source>
        <dbReference type="Pfam" id="PF19081"/>
    </source>
</evidence>
<evidence type="ECO:0000313" key="3">
    <source>
        <dbReference type="EMBL" id="RZS93494.1"/>
    </source>
</evidence>
<feature type="signal peptide" evidence="1">
    <location>
        <begin position="1"/>
        <end position="18"/>
    </location>
</feature>
<dbReference type="Proteomes" id="UP000292262">
    <property type="component" value="Unassembled WGS sequence"/>
</dbReference>
<sequence length="360" mass="37113">MQRIYTVLLLFVVSVINAQSVNDYRTVASGNWTDVGIWEVYNGTSWVTATTYPGQVAGTNDVFIQGYNVTLNSSIPNTFNSLTVGSGTLFISSNSSLDTSSITLVTGGFMEWTSNNTNLALPSDASIVLQGGRLVEDSPCNATKTLSIGGVVYASCNGGGGVDNEFGDINDGGGTLSATPSSNGPICVGQTLNLFANPSGAGSTTATFSWSGVGPGGYSFSSAVQNPTESGITSTGTYTYTVTVTDTNGYSDTNSVDVTVSGNPTTPTSNGDQTICSGSSGTLTVTVGPGETVDWYDAATGGTLLLSDNTSYTTSTAGSYYAETRNTTSGCVSTNRVIVSLVTKSCSVITNRRVTYRVNN</sequence>
<keyword evidence="1" id="KW-0732">Signal</keyword>